<organism evidence="2 3">
    <name type="scientific">Streptomyces ruber</name>
    <dbReference type="NCBI Taxonomy" id="83378"/>
    <lineage>
        <taxon>Bacteria</taxon>
        <taxon>Bacillati</taxon>
        <taxon>Actinomycetota</taxon>
        <taxon>Actinomycetes</taxon>
        <taxon>Kitasatosporales</taxon>
        <taxon>Streptomycetaceae</taxon>
        <taxon>Streptomyces</taxon>
    </lineage>
</organism>
<name>A0A918BJX5_9ACTN</name>
<protein>
    <submittedName>
        <fullName evidence="2">Uncharacterized protein</fullName>
    </submittedName>
</protein>
<evidence type="ECO:0000313" key="3">
    <source>
        <dbReference type="Proteomes" id="UP000620156"/>
    </source>
</evidence>
<evidence type="ECO:0000256" key="1">
    <source>
        <dbReference type="SAM" id="MobiDB-lite"/>
    </source>
</evidence>
<reference evidence="2" key="1">
    <citation type="journal article" date="2014" name="Int. J. Syst. Evol. Microbiol.">
        <title>Complete genome sequence of Corynebacterium casei LMG S-19264T (=DSM 44701T), isolated from a smear-ripened cheese.</title>
        <authorList>
            <consortium name="US DOE Joint Genome Institute (JGI-PGF)"/>
            <person name="Walter F."/>
            <person name="Albersmeier A."/>
            <person name="Kalinowski J."/>
            <person name="Ruckert C."/>
        </authorList>
    </citation>
    <scope>NUCLEOTIDE SEQUENCE</scope>
    <source>
        <strain evidence="2">JCM 3131</strain>
    </source>
</reference>
<comment type="caution">
    <text evidence="2">The sequence shown here is derived from an EMBL/GenBank/DDBJ whole genome shotgun (WGS) entry which is preliminary data.</text>
</comment>
<evidence type="ECO:0000313" key="2">
    <source>
        <dbReference type="EMBL" id="GGQ73506.1"/>
    </source>
</evidence>
<accession>A0A918BJX5</accession>
<sequence>MTAPGAILGATAVCASHYELFDDPPTYVEQRDIAGRFVRAAARRGLTAHLPGAGEVVPLVTRGGGKAAWPKPPPAFGPSYRGGEGRRRAQAQRTPVSSSERAQTRWASSVLRRRL</sequence>
<keyword evidence="3" id="KW-1185">Reference proteome</keyword>
<feature type="region of interest" description="Disordered" evidence="1">
    <location>
        <begin position="64"/>
        <end position="115"/>
    </location>
</feature>
<dbReference type="EMBL" id="BMQK01000012">
    <property type="protein sequence ID" value="GGQ73506.1"/>
    <property type="molecule type" value="Genomic_DNA"/>
</dbReference>
<feature type="compositionally biased region" description="Polar residues" evidence="1">
    <location>
        <begin position="94"/>
        <end position="107"/>
    </location>
</feature>
<reference evidence="2" key="2">
    <citation type="submission" date="2020-09" db="EMBL/GenBank/DDBJ databases">
        <authorList>
            <person name="Sun Q."/>
            <person name="Ohkuma M."/>
        </authorList>
    </citation>
    <scope>NUCLEOTIDE SEQUENCE</scope>
    <source>
        <strain evidence="2">JCM 3131</strain>
    </source>
</reference>
<dbReference type="Proteomes" id="UP000620156">
    <property type="component" value="Unassembled WGS sequence"/>
</dbReference>
<proteinExistence type="predicted"/>
<dbReference type="AlphaFoldDB" id="A0A918BJX5"/>
<gene>
    <name evidence="2" type="ORF">GCM10010145_49110</name>
</gene>